<name>A0AAW2IWT8_9LAMI</name>
<evidence type="ECO:0000313" key="1">
    <source>
        <dbReference type="EMBL" id="KAL0286361.1"/>
    </source>
</evidence>
<evidence type="ECO:0008006" key="2">
    <source>
        <dbReference type="Google" id="ProtNLM"/>
    </source>
</evidence>
<reference evidence="1" key="1">
    <citation type="submission" date="2020-06" db="EMBL/GenBank/DDBJ databases">
        <authorList>
            <person name="Li T."/>
            <person name="Hu X."/>
            <person name="Zhang T."/>
            <person name="Song X."/>
            <person name="Zhang H."/>
            <person name="Dai N."/>
            <person name="Sheng W."/>
            <person name="Hou X."/>
            <person name="Wei L."/>
        </authorList>
    </citation>
    <scope>NUCLEOTIDE SEQUENCE</scope>
    <source>
        <strain evidence="1">KEN8</strain>
        <tissue evidence="1">Leaf</tissue>
    </source>
</reference>
<dbReference type="PANTHER" id="PTHR48475:SF2">
    <property type="entry name" value="RIBONUCLEASE H"/>
    <property type="match status" value="1"/>
</dbReference>
<accession>A0AAW2IWT8</accession>
<reference evidence="1" key="2">
    <citation type="journal article" date="2024" name="Plant">
        <title>Genomic evolution and insights into agronomic trait innovations of Sesamum species.</title>
        <authorList>
            <person name="Miao H."/>
            <person name="Wang L."/>
            <person name="Qu L."/>
            <person name="Liu H."/>
            <person name="Sun Y."/>
            <person name="Le M."/>
            <person name="Wang Q."/>
            <person name="Wei S."/>
            <person name="Zheng Y."/>
            <person name="Lin W."/>
            <person name="Duan Y."/>
            <person name="Cao H."/>
            <person name="Xiong S."/>
            <person name="Wang X."/>
            <person name="Wei L."/>
            <person name="Li C."/>
            <person name="Ma Q."/>
            <person name="Ju M."/>
            <person name="Zhao R."/>
            <person name="Li G."/>
            <person name="Mu C."/>
            <person name="Tian Q."/>
            <person name="Mei H."/>
            <person name="Zhang T."/>
            <person name="Gao T."/>
            <person name="Zhang H."/>
        </authorList>
    </citation>
    <scope>NUCLEOTIDE SEQUENCE</scope>
    <source>
        <strain evidence="1">KEN8</strain>
    </source>
</reference>
<dbReference type="EMBL" id="JACGWM010001880">
    <property type="protein sequence ID" value="KAL0286361.1"/>
    <property type="molecule type" value="Genomic_DNA"/>
</dbReference>
<dbReference type="PANTHER" id="PTHR48475">
    <property type="entry name" value="RIBONUCLEASE H"/>
    <property type="match status" value="1"/>
</dbReference>
<proteinExistence type="predicted"/>
<sequence length="177" mass="19629">MSKAAKKSLPYFKVLRKAKKFEWDISCQQALEELKKCLAGLSLLVKPIQGDTLYLYLSTTPKAISSVLIREEGGKQKWSRRMVHSHRENGSSIGNYSQTIGPLFPLAPYRGKDEHDISYIPRTTIKAQALADFVSKMAGAPMEDASKAEKWLLYVDGFSTTQGSGAGKSSLLPMEKI</sequence>
<protein>
    <recommendedName>
        <fullName evidence="2">Reverse transcriptase/retrotransposon-derived protein RNase H-like domain-containing protein</fullName>
    </recommendedName>
</protein>
<organism evidence="1">
    <name type="scientific">Sesamum calycinum</name>
    <dbReference type="NCBI Taxonomy" id="2727403"/>
    <lineage>
        <taxon>Eukaryota</taxon>
        <taxon>Viridiplantae</taxon>
        <taxon>Streptophyta</taxon>
        <taxon>Embryophyta</taxon>
        <taxon>Tracheophyta</taxon>
        <taxon>Spermatophyta</taxon>
        <taxon>Magnoliopsida</taxon>
        <taxon>eudicotyledons</taxon>
        <taxon>Gunneridae</taxon>
        <taxon>Pentapetalae</taxon>
        <taxon>asterids</taxon>
        <taxon>lamiids</taxon>
        <taxon>Lamiales</taxon>
        <taxon>Pedaliaceae</taxon>
        <taxon>Sesamum</taxon>
    </lineage>
</organism>
<dbReference type="SUPFAM" id="SSF56672">
    <property type="entry name" value="DNA/RNA polymerases"/>
    <property type="match status" value="1"/>
</dbReference>
<dbReference type="InterPro" id="IPR043502">
    <property type="entry name" value="DNA/RNA_pol_sf"/>
</dbReference>
<gene>
    <name evidence="1" type="ORF">Scaly_2794500</name>
</gene>
<dbReference type="AlphaFoldDB" id="A0AAW2IWT8"/>
<comment type="caution">
    <text evidence="1">The sequence shown here is derived from an EMBL/GenBank/DDBJ whole genome shotgun (WGS) entry which is preliminary data.</text>
</comment>